<reference evidence="7" key="1">
    <citation type="submission" date="2021-01" db="EMBL/GenBank/DDBJ databases">
        <authorList>
            <consortium name="Genoscope - CEA"/>
            <person name="William W."/>
        </authorList>
    </citation>
    <scope>NUCLEOTIDE SEQUENCE</scope>
</reference>
<proteinExistence type="predicted"/>
<dbReference type="GO" id="GO:0005524">
    <property type="term" value="F:ATP binding"/>
    <property type="evidence" value="ECO:0007669"/>
    <property type="project" value="UniProtKB-KW"/>
</dbReference>
<dbReference type="PANTHER" id="PTHR24353">
    <property type="entry name" value="CYCLIC NUCLEOTIDE-DEPENDENT PROTEIN KINASE"/>
    <property type="match status" value="1"/>
</dbReference>
<evidence type="ECO:0000313" key="8">
    <source>
        <dbReference type="Proteomes" id="UP000688137"/>
    </source>
</evidence>
<dbReference type="PROSITE" id="PS50011">
    <property type="entry name" value="PROTEIN_KINASE_DOM"/>
    <property type="match status" value="1"/>
</dbReference>
<name>A0A8S1MRL2_PARPR</name>
<keyword evidence="2" id="KW-0808">Transferase</keyword>
<evidence type="ECO:0000256" key="1">
    <source>
        <dbReference type="ARBA" id="ARBA00022527"/>
    </source>
</evidence>
<keyword evidence="5" id="KW-0067">ATP-binding</keyword>
<organism evidence="7 8">
    <name type="scientific">Paramecium primaurelia</name>
    <dbReference type="NCBI Taxonomy" id="5886"/>
    <lineage>
        <taxon>Eukaryota</taxon>
        <taxon>Sar</taxon>
        <taxon>Alveolata</taxon>
        <taxon>Ciliophora</taxon>
        <taxon>Intramacronucleata</taxon>
        <taxon>Oligohymenophorea</taxon>
        <taxon>Peniculida</taxon>
        <taxon>Parameciidae</taxon>
        <taxon>Paramecium</taxon>
    </lineage>
</organism>
<protein>
    <recommendedName>
        <fullName evidence="6">Protein kinase domain-containing protein</fullName>
    </recommendedName>
</protein>
<evidence type="ECO:0000256" key="2">
    <source>
        <dbReference type="ARBA" id="ARBA00022679"/>
    </source>
</evidence>
<evidence type="ECO:0000313" key="7">
    <source>
        <dbReference type="EMBL" id="CAD8077504.1"/>
    </source>
</evidence>
<keyword evidence="4" id="KW-0418">Kinase</keyword>
<sequence>MYINLFTFQLKGLELFDVIRDIELLNAYDSQFYISSLLLYMEYLYTLHIVYRDIELENVMVDYKGYIHLIDIGTAKILKGKGYYYSQSSLHGSRNFRWKRQFNYNVLGLFIFSGFVEYRNLPV</sequence>
<feature type="domain" description="Protein kinase" evidence="6">
    <location>
        <begin position="1"/>
        <end position="123"/>
    </location>
</feature>
<dbReference type="GO" id="GO:0005952">
    <property type="term" value="C:cAMP-dependent protein kinase complex"/>
    <property type="evidence" value="ECO:0007669"/>
    <property type="project" value="TreeGrafter"/>
</dbReference>
<dbReference type="EMBL" id="CAJJDM010000059">
    <property type="protein sequence ID" value="CAD8077504.1"/>
    <property type="molecule type" value="Genomic_DNA"/>
</dbReference>
<keyword evidence="1" id="KW-0723">Serine/threonine-protein kinase</keyword>
<evidence type="ECO:0000256" key="5">
    <source>
        <dbReference type="ARBA" id="ARBA00022840"/>
    </source>
</evidence>
<evidence type="ECO:0000256" key="4">
    <source>
        <dbReference type="ARBA" id="ARBA00022777"/>
    </source>
</evidence>
<dbReference type="PANTHER" id="PTHR24353:SF37">
    <property type="entry name" value="CAMP-DEPENDENT PROTEIN KINASE CATALYTIC SUBUNIT PRKX"/>
    <property type="match status" value="1"/>
</dbReference>
<dbReference type="Pfam" id="PF00069">
    <property type="entry name" value="Pkinase"/>
    <property type="match status" value="1"/>
</dbReference>
<evidence type="ECO:0000256" key="3">
    <source>
        <dbReference type="ARBA" id="ARBA00022741"/>
    </source>
</evidence>
<dbReference type="AlphaFoldDB" id="A0A8S1MRL2"/>
<keyword evidence="8" id="KW-1185">Reference proteome</keyword>
<keyword evidence="3" id="KW-0547">Nucleotide-binding</keyword>
<gene>
    <name evidence="7" type="ORF">PPRIM_AZ9-3.1.T0580146</name>
</gene>
<dbReference type="GO" id="GO:0004691">
    <property type="term" value="F:cAMP-dependent protein kinase activity"/>
    <property type="evidence" value="ECO:0007669"/>
    <property type="project" value="TreeGrafter"/>
</dbReference>
<dbReference type="Proteomes" id="UP000688137">
    <property type="component" value="Unassembled WGS sequence"/>
</dbReference>
<dbReference type="InterPro" id="IPR000719">
    <property type="entry name" value="Prot_kinase_dom"/>
</dbReference>
<evidence type="ECO:0000259" key="6">
    <source>
        <dbReference type="PROSITE" id="PS50011"/>
    </source>
</evidence>
<comment type="caution">
    <text evidence="7">The sequence shown here is derived from an EMBL/GenBank/DDBJ whole genome shotgun (WGS) entry which is preliminary data.</text>
</comment>
<accession>A0A8S1MRL2</accession>